<reference evidence="3" key="1">
    <citation type="submission" date="2022-11" db="UniProtKB">
        <authorList>
            <consortium name="WormBaseParasite"/>
        </authorList>
    </citation>
    <scope>IDENTIFICATION</scope>
</reference>
<organism evidence="2 3">
    <name type="scientific">Plectus sambesii</name>
    <dbReference type="NCBI Taxonomy" id="2011161"/>
    <lineage>
        <taxon>Eukaryota</taxon>
        <taxon>Metazoa</taxon>
        <taxon>Ecdysozoa</taxon>
        <taxon>Nematoda</taxon>
        <taxon>Chromadorea</taxon>
        <taxon>Plectida</taxon>
        <taxon>Plectina</taxon>
        <taxon>Plectoidea</taxon>
        <taxon>Plectidae</taxon>
        <taxon>Plectus</taxon>
    </lineage>
</organism>
<feature type="region of interest" description="Disordered" evidence="1">
    <location>
        <begin position="1"/>
        <end position="24"/>
    </location>
</feature>
<name>A0A914W6D7_9BILA</name>
<accession>A0A914W6D7</accession>
<proteinExistence type="predicted"/>
<evidence type="ECO:0000313" key="2">
    <source>
        <dbReference type="Proteomes" id="UP000887566"/>
    </source>
</evidence>
<protein>
    <submittedName>
        <fullName evidence="3">Uncharacterized protein</fullName>
    </submittedName>
</protein>
<evidence type="ECO:0000313" key="3">
    <source>
        <dbReference type="WBParaSite" id="PSAMB.scaffold324size56605.g4699.t1"/>
    </source>
</evidence>
<evidence type="ECO:0000256" key="1">
    <source>
        <dbReference type="SAM" id="MobiDB-lite"/>
    </source>
</evidence>
<dbReference type="AlphaFoldDB" id="A0A914W6D7"/>
<sequence>MDKETYPLMNKLSNGSKKQQNKDTQLHNMNSQIGTQVGEVCLNLMNMHSNEMDMVFLNQMKRLSNGTEKLLIKDLQLPNIILDSCMIMAEELHSQMKKLSRGTEKLQNKDVELRNIAWEICIGMVKICLNQMKKLSNGTQTQ</sequence>
<keyword evidence="2" id="KW-1185">Reference proteome</keyword>
<dbReference type="WBParaSite" id="PSAMB.scaffold324size56605.g4699.t1">
    <property type="protein sequence ID" value="PSAMB.scaffold324size56605.g4699.t1"/>
    <property type="gene ID" value="PSAMB.scaffold324size56605.g4699"/>
</dbReference>
<dbReference type="Proteomes" id="UP000887566">
    <property type="component" value="Unplaced"/>
</dbReference>